<organism evidence="15 16">
    <name type="scientific">Hymenochirus boettgeri</name>
    <name type="common">Congo dwarf clawed frog</name>
    <dbReference type="NCBI Taxonomy" id="247094"/>
    <lineage>
        <taxon>Eukaryota</taxon>
        <taxon>Metazoa</taxon>
        <taxon>Chordata</taxon>
        <taxon>Craniata</taxon>
        <taxon>Vertebrata</taxon>
        <taxon>Euteleostomi</taxon>
        <taxon>Amphibia</taxon>
        <taxon>Batrachia</taxon>
        <taxon>Anura</taxon>
        <taxon>Pipoidea</taxon>
        <taxon>Pipidae</taxon>
        <taxon>Pipinae</taxon>
        <taxon>Hymenochirus</taxon>
    </lineage>
</organism>
<dbReference type="InterPro" id="IPR009048">
    <property type="entry name" value="A-macroglobulin_rcpt-bd"/>
</dbReference>
<dbReference type="InterPro" id="IPR050473">
    <property type="entry name" value="A2M/Complement_sys"/>
</dbReference>
<dbReference type="Pfam" id="PF01835">
    <property type="entry name" value="MG2"/>
    <property type="match status" value="1"/>
</dbReference>
<evidence type="ECO:0000256" key="10">
    <source>
        <dbReference type="ARBA" id="ARBA00038769"/>
    </source>
</evidence>
<dbReference type="SMART" id="SM01359">
    <property type="entry name" value="A2M_N_2"/>
    <property type="match status" value="1"/>
</dbReference>
<keyword evidence="4" id="KW-0646">Protease inhibitor</keyword>
<dbReference type="Proteomes" id="UP000812440">
    <property type="component" value="Chromosome 7"/>
</dbReference>
<dbReference type="InterPro" id="IPR013783">
    <property type="entry name" value="Ig-like_fold"/>
</dbReference>
<dbReference type="Gene3D" id="1.50.10.20">
    <property type="match status" value="1"/>
</dbReference>
<feature type="chain" id="PRO_5035721097" description="Alpha-2-macroglobulin" evidence="11">
    <location>
        <begin position="22"/>
        <end position="1465"/>
    </location>
</feature>
<proteinExistence type="inferred from homology"/>
<dbReference type="InterPro" id="IPR001599">
    <property type="entry name" value="Macroglobln_a2"/>
</dbReference>
<evidence type="ECO:0008006" key="17">
    <source>
        <dbReference type="Google" id="ProtNLM"/>
    </source>
</evidence>
<dbReference type="SUPFAM" id="SSF49410">
    <property type="entry name" value="Alpha-macroglobulin receptor domain"/>
    <property type="match status" value="1"/>
</dbReference>
<gene>
    <name evidence="15" type="ORF">GDO86_013655</name>
</gene>
<dbReference type="InterPro" id="IPR014756">
    <property type="entry name" value="Ig_E-set"/>
</dbReference>
<dbReference type="OrthoDB" id="9998011at2759"/>
<dbReference type="SMART" id="SM01361">
    <property type="entry name" value="A2M_recep"/>
    <property type="match status" value="1"/>
</dbReference>
<comment type="subunit">
    <text evidence="10">Homotetramer; disulfide-linked.</text>
</comment>
<keyword evidence="16" id="KW-1185">Reference proteome</keyword>
<comment type="subcellular location">
    <subcellularLocation>
        <location evidence="1">Secreted</location>
    </subcellularLocation>
</comment>
<dbReference type="EMBL" id="JAACNH010000008">
    <property type="protein sequence ID" value="KAG8435794.1"/>
    <property type="molecule type" value="Genomic_DNA"/>
</dbReference>
<feature type="domain" description="Alpha-2-macroglobulin" evidence="13">
    <location>
        <begin position="731"/>
        <end position="821"/>
    </location>
</feature>
<evidence type="ECO:0000259" key="12">
    <source>
        <dbReference type="SMART" id="SM01359"/>
    </source>
</evidence>
<dbReference type="FunFam" id="2.60.40.1930:FF:000001">
    <property type="entry name" value="CD109 isoform 3"/>
    <property type="match status" value="1"/>
</dbReference>
<dbReference type="InterPro" id="IPR019742">
    <property type="entry name" value="MacrogloblnA2_CS"/>
</dbReference>
<evidence type="ECO:0000256" key="4">
    <source>
        <dbReference type="ARBA" id="ARBA00022690"/>
    </source>
</evidence>
<dbReference type="Gene3D" id="2.60.120.1540">
    <property type="match status" value="1"/>
</dbReference>
<evidence type="ECO:0000256" key="7">
    <source>
        <dbReference type="ARBA" id="ARBA00022966"/>
    </source>
</evidence>
<dbReference type="SUPFAM" id="SSF48239">
    <property type="entry name" value="Terpenoid cyclases/Protein prenyltransferases"/>
    <property type="match status" value="1"/>
</dbReference>
<dbReference type="Gene3D" id="2.60.40.10">
    <property type="entry name" value="Immunoglobulins"/>
    <property type="match status" value="2"/>
</dbReference>
<keyword evidence="3" id="KW-0964">Secreted</keyword>
<dbReference type="InterPro" id="IPR011625">
    <property type="entry name" value="A2M_N_BRD"/>
</dbReference>
<evidence type="ECO:0000256" key="9">
    <source>
        <dbReference type="ARBA" id="ARBA00023180"/>
    </source>
</evidence>
<dbReference type="Pfam" id="PF17791">
    <property type="entry name" value="MG3"/>
    <property type="match status" value="1"/>
</dbReference>
<keyword evidence="5 11" id="KW-0732">Signal</keyword>
<keyword evidence="6" id="KW-0722">Serine protease inhibitor</keyword>
<dbReference type="Pfam" id="PF17789">
    <property type="entry name" value="MG4"/>
    <property type="match status" value="1"/>
</dbReference>
<evidence type="ECO:0000256" key="1">
    <source>
        <dbReference type="ARBA" id="ARBA00004613"/>
    </source>
</evidence>
<feature type="domain" description="Alpha-2-macroglobulin bait region" evidence="12">
    <location>
        <begin position="439"/>
        <end position="589"/>
    </location>
</feature>
<dbReference type="Gene3D" id="2.60.40.1940">
    <property type="match status" value="1"/>
</dbReference>
<evidence type="ECO:0000313" key="16">
    <source>
        <dbReference type="Proteomes" id="UP000812440"/>
    </source>
</evidence>
<keyword evidence="7" id="KW-0882">Thioester bond</keyword>
<dbReference type="InterPro" id="IPR008930">
    <property type="entry name" value="Terpenoid_cyclase/PrenylTrfase"/>
</dbReference>
<dbReference type="InterPro" id="IPR047565">
    <property type="entry name" value="Alpha-macroglob_thiol-ester_cl"/>
</dbReference>
<sequence length="1465" mass="162414">MWISKSLTLSLLLTVLPGGEPSALDPQYMLLVPTVLHGGEEKFCLVLSHLNETVNVSLTLELSNKNETLLEKQVTETEENICTTFPIPESENIEVGYITLLIDGETLNLKSRRSFLIKPSQTLVFIQTDKPIYKPGQKVQFRIAALDEKFHPVSQKDPQDNRIGQWLNVETKKGIVQEAFQLSSEPALGKYTVTAQKINGTQVIRRLPKYKVDIMVPPIITVLDNEIKVTVCGKYTYGKPVLGKIDIRVCRKFTDVYNPCPNEEDSMCEEISQQADSNGCCSKEVNTKIFQLRRRGYEMKITASAIITEDGTGVELTGEGSSSITPTVAKVSFRKLDSHYKRGLPIYGQLFLEDAGGKPISNETVVVFVDRKTNFTYTTGQDGTAEFSIDTSSFPLSSVTIQAMYKKTEACSSYRWMVGRYEEAVMNIQHFYSRSGSHLKIQPIYGMLKCRLLQDITVHYILTPKGIGESNSATFHFLVMAKGAIVQNGKHTVAVTPNQESHGDLSLTSLIGGVDISPVAKVLVYLIMDSGEVIADSITLNVEKCFENTVKLSFSPSEALPGSQANLHLHTGPGSLCAVRAIDESVLLLKPEEELSAETVYNLLPLQDLSGYIHNGKYLEDLPEEPCLSLDPIFMNGVYYSPSTPSADKDTYKILESLGLKVFTNTVIRIPVVCGQERRHYSGVSDDIPMAGSAGLAYAVPMSMSMTVQSQPTNLPSVDMVETVRQYFPETWLWNLVETNSEGKADMELTVPDTITTWKAGMFCTSEKAGFGLSETVSLVSFQPFFLDLTLPYSAIRGEKFTLKASVFNYLSQTIRVRLLLEDSVQFLAKPASVQEEVYCITANGQVTMSVDVTLKSLGEVNFTVSAETMTHEGLCANEIVNPTQGRKDTVTKNIVVEPEGVEKEEARNAMICQKGSEITEEISLKLPERVVEGSARAYFSVIGDVLGTAMQNLGNLLQMPFGCGEQNLVLFTPNIYILDYLNKTNQLTPEIKTKALNYMTSGYQKQLAYKHIDGSYSAFGSPYEAGNTWLTAFTMKSFARARDYIYIDETLILQALTWLSNRQKANGCFQSVGTLFNNAMKGGVDDEISLTAYITIALLEYPLPITHFAVRNALFCLENAPGDKNSVYTKALLAYAFSLAGKTDIRNQLLKSLDELALKKDGMVHWERPDLPHNLATDLQRIPYSRAASVEVEMTSYVLLALLSKPEISDEDLTLATQIVSWIIKQQNPSGGFSSTQDTVIALQALALYGSHTVQQDASQTLSLSLDKSPLKEFTVEDSNRLLLQSFTLKKIPGDYTATVKGSGCLYLKTTLKYNIPHPEEDAAFSITVKTDPETCNPKSLKSFAILANVSYVGNKENSNMAIVEIKLPSGYIPVKSSVKNLRFLPHLIRRTETKPNKVIVYFHSLSKLVQSFRFLVEQDILMSNLQPATAIVYDYYEQGDFAVTKYDAPCSRKDGENKLAEIL</sequence>
<comment type="similarity">
    <text evidence="2">Belongs to the protease inhibitor I39 (alpha-2-macroglobulin) family.</text>
</comment>
<dbReference type="InterPro" id="IPR041555">
    <property type="entry name" value="MG3"/>
</dbReference>
<dbReference type="Gene3D" id="2.60.40.690">
    <property type="entry name" value="Alpha-macroglobulin, receptor-binding domain"/>
    <property type="match status" value="1"/>
</dbReference>
<dbReference type="PROSITE" id="PS00477">
    <property type="entry name" value="ALPHA_2_MACROGLOBULIN"/>
    <property type="match status" value="1"/>
</dbReference>
<dbReference type="Pfam" id="PF07703">
    <property type="entry name" value="A2M_BRD"/>
    <property type="match status" value="1"/>
</dbReference>
<comment type="caution">
    <text evidence="15">The sequence shown here is derived from an EMBL/GenBank/DDBJ whole genome shotgun (WGS) entry which is preliminary data.</text>
</comment>
<dbReference type="InterPro" id="IPR002890">
    <property type="entry name" value="MG2"/>
</dbReference>
<dbReference type="CDD" id="cd02897">
    <property type="entry name" value="A2M_2"/>
    <property type="match status" value="1"/>
</dbReference>
<keyword evidence="8" id="KW-1015">Disulfide bond</keyword>
<dbReference type="GO" id="GO:0005615">
    <property type="term" value="C:extracellular space"/>
    <property type="evidence" value="ECO:0007669"/>
    <property type="project" value="InterPro"/>
</dbReference>
<evidence type="ECO:0000256" key="8">
    <source>
        <dbReference type="ARBA" id="ARBA00023157"/>
    </source>
</evidence>
<evidence type="ECO:0000259" key="13">
    <source>
        <dbReference type="SMART" id="SM01360"/>
    </source>
</evidence>
<dbReference type="PANTHER" id="PTHR11412:SF165">
    <property type="entry name" value="ALPHA-2-MACROGLOBULIN"/>
    <property type="match status" value="1"/>
</dbReference>
<dbReference type="FunFam" id="1.50.10.20:FF:000001">
    <property type="entry name" value="CD109 isoform 1"/>
    <property type="match status" value="1"/>
</dbReference>
<dbReference type="InterPro" id="IPR011626">
    <property type="entry name" value="Alpha-macroglobulin_TED"/>
</dbReference>
<evidence type="ECO:0000256" key="11">
    <source>
        <dbReference type="SAM" id="SignalP"/>
    </source>
</evidence>
<dbReference type="InterPro" id="IPR040839">
    <property type="entry name" value="MG4"/>
</dbReference>
<dbReference type="InterPro" id="IPR041813">
    <property type="entry name" value="A2M_TED"/>
</dbReference>
<protein>
    <recommendedName>
        <fullName evidence="17">Alpha-2-macroglobulin</fullName>
    </recommendedName>
</protein>
<dbReference type="InterPro" id="IPR036595">
    <property type="entry name" value="A-macroglobulin_rcpt-bd_sf"/>
</dbReference>
<dbReference type="Pfam" id="PF07677">
    <property type="entry name" value="A2M_recep"/>
    <property type="match status" value="1"/>
</dbReference>
<reference evidence="15" key="1">
    <citation type="thesis" date="2020" institute="ProQuest LLC" country="789 East Eisenhower Parkway, Ann Arbor, MI, USA">
        <title>Comparative Genomics and Chromosome Evolution.</title>
        <authorList>
            <person name="Mudd A.B."/>
        </authorList>
    </citation>
    <scope>NUCLEOTIDE SEQUENCE</scope>
    <source>
        <strain evidence="15">Female2</strain>
        <tissue evidence="15">Blood</tissue>
    </source>
</reference>
<evidence type="ECO:0000256" key="2">
    <source>
        <dbReference type="ARBA" id="ARBA00010952"/>
    </source>
</evidence>
<dbReference type="Pfam" id="PF00207">
    <property type="entry name" value="A2M"/>
    <property type="match status" value="1"/>
</dbReference>
<dbReference type="Gene3D" id="2.60.40.1930">
    <property type="match status" value="2"/>
</dbReference>
<dbReference type="Pfam" id="PF07678">
    <property type="entry name" value="TED_complement"/>
    <property type="match status" value="1"/>
</dbReference>
<dbReference type="SMART" id="SM01419">
    <property type="entry name" value="Thiol-ester_cl"/>
    <property type="match status" value="1"/>
</dbReference>
<evidence type="ECO:0000313" key="15">
    <source>
        <dbReference type="EMBL" id="KAG8435794.1"/>
    </source>
</evidence>
<dbReference type="GO" id="GO:0004867">
    <property type="term" value="F:serine-type endopeptidase inhibitor activity"/>
    <property type="evidence" value="ECO:0007669"/>
    <property type="project" value="UniProtKB-KW"/>
</dbReference>
<evidence type="ECO:0000256" key="3">
    <source>
        <dbReference type="ARBA" id="ARBA00022525"/>
    </source>
</evidence>
<feature type="signal peptide" evidence="11">
    <location>
        <begin position="1"/>
        <end position="21"/>
    </location>
</feature>
<evidence type="ECO:0000256" key="5">
    <source>
        <dbReference type="ARBA" id="ARBA00022729"/>
    </source>
</evidence>
<dbReference type="Gene3D" id="2.20.130.20">
    <property type="match status" value="2"/>
</dbReference>
<feature type="domain" description="Alpha-macroglobulin receptor-binding" evidence="14">
    <location>
        <begin position="1360"/>
        <end position="1448"/>
    </location>
</feature>
<evidence type="ECO:0000259" key="14">
    <source>
        <dbReference type="SMART" id="SM01361"/>
    </source>
</evidence>
<evidence type="ECO:0000256" key="6">
    <source>
        <dbReference type="ARBA" id="ARBA00022900"/>
    </source>
</evidence>
<dbReference type="SUPFAM" id="SSF81296">
    <property type="entry name" value="E set domains"/>
    <property type="match status" value="1"/>
</dbReference>
<keyword evidence="9" id="KW-0325">Glycoprotein</keyword>
<dbReference type="SMART" id="SM01360">
    <property type="entry name" value="A2M"/>
    <property type="match status" value="1"/>
</dbReference>
<dbReference type="PANTHER" id="PTHR11412">
    <property type="entry name" value="MACROGLOBULIN / COMPLEMENT"/>
    <property type="match status" value="1"/>
</dbReference>
<name>A0A8T2IXI5_9PIPI</name>
<accession>A0A8T2IXI5</accession>